<evidence type="ECO:0000256" key="1">
    <source>
        <dbReference type="SAM" id="MobiDB-lite"/>
    </source>
</evidence>
<feature type="compositionally biased region" description="Basic and acidic residues" evidence="1">
    <location>
        <begin position="386"/>
        <end position="406"/>
    </location>
</feature>
<dbReference type="PANTHER" id="PTHR13237">
    <property type="entry name" value="SOMETHING ABOUT SILENCING PROTEIN 10-RELATED"/>
    <property type="match status" value="1"/>
</dbReference>
<name>A0AAN7W7Y2_9PEZI</name>
<accession>A0AAN7W7Y2</accession>
<dbReference type="GO" id="GO:0000462">
    <property type="term" value="P:maturation of SSU-rRNA from tricistronic rRNA transcript (SSU-rRNA, 5.8S rRNA, LSU-rRNA)"/>
    <property type="evidence" value="ECO:0007669"/>
    <property type="project" value="TreeGrafter"/>
</dbReference>
<organism evidence="2 3">
    <name type="scientific">Elasticomyces elasticus</name>
    <dbReference type="NCBI Taxonomy" id="574655"/>
    <lineage>
        <taxon>Eukaryota</taxon>
        <taxon>Fungi</taxon>
        <taxon>Dikarya</taxon>
        <taxon>Ascomycota</taxon>
        <taxon>Pezizomycotina</taxon>
        <taxon>Dothideomycetes</taxon>
        <taxon>Dothideomycetidae</taxon>
        <taxon>Mycosphaerellales</taxon>
        <taxon>Teratosphaeriaceae</taxon>
        <taxon>Elasticomyces</taxon>
    </lineage>
</organism>
<feature type="compositionally biased region" description="Basic residues" evidence="1">
    <location>
        <begin position="487"/>
        <end position="497"/>
    </location>
</feature>
<evidence type="ECO:0000313" key="2">
    <source>
        <dbReference type="EMBL" id="KAK5702702.1"/>
    </source>
</evidence>
<feature type="region of interest" description="Disordered" evidence="1">
    <location>
        <begin position="264"/>
        <end position="497"/>
    </location>
</feature>
<dbReference type="GO" id="GO:0032040">
    <property type="term" value="C:small-subunit processome"/>
    <property type="evidence" value="ECO:0007669"/>
    <property type="project" value="TreeGrafter"/>
</dbReference>
<feature type="compositionally biased region" description="Basic and acidic residues" evidence="1">
    <location>
        <begin position="427"/>
        <end position="451"/>
    </location>
</feature>
<feature type="compositionally biased region" description="Low complexity" evidence="1">
    <location>
        <begin position="264"/>
        <end position="278"/>
    </location>
</feature>
<proteinExistence type="predicted"/>
<comment type="caution">
    <text evidence="2">The sequence shown here is derived from an EMBL/GenBank/DDBJ whole genome shotgun (WGS) entry which is preliminary data.</text>
</comment>
<dbReference type="EMBL" id="JAVRQU010000005">
    <property type="protein sequence ID" value="KAK5702702.1"/>
    <property type="molecule type" value="Genomic_DNA"/>
</dbReference>
<reference evidence="2" key="1">
    <citation type="submission" date="2023-08" db="EMBL/GenBank/DDBJ databases">
        <title>Black Yeasts Isolated from many extreme environments.</title>
        <authorList>
            <person name="Coleine C."/>
            <person name="Stajich J.E."/>
            <person name="Selbmann L."/>
        </authorList>
    </citation>
    <scope>NUCLEOTIDE SEQUENCE</scope>
    <source>
        <strain evidence="2">CCFEE 5810</strain>
    </source>
</reference>
<protein>
    <submittedName>
        <fullName evidence="2">Uncharacterized protein</fullName>
    </submittedName>
</protein>
<dbReference type="InterPro" id="IPR007146">
    <property type="entry name" value="Sas10/Utp3/C1D"/>
</dbReference>
<dbReference type="PANTHER" id="PTHR13237:SF9">
    <property type="entry name" value="NEUROGUIDIN"/>
    <property type="match status" value="1"/>
</dbReference>
<feature type="compositionally biased region" description="Basic and acidic residues" evidence="1">
    <location>
        <begin position="462"/>
        <end position="479"/>
    </location>
</feature>
<dbReference type="AlphaFoldDB" id="A0AAN7W7Y2"/>
<sequence length="497" mass="54282">MEEKCFGFVEDLPARLKDGEHTRLTGLDRAEHARLAGTRKGDGFSGRDRTREEDHVVLIAYTEDVLVYAVAKLRGEAEQPAVLLRIRAIEERGRFLNGVGVCCSLLAGEVRSEEKWDSREMAATSRQFPFRHLESMNSSNMATTSLPDILSTFTTATNAAIQGLPAAALLTPPENGITLLDAKNEIFLAYLQALALRNLNVIRSIKHGSDASATQALSHDLTKKLVEHRVYLERGVKPLEAKIKYQVDKVVKAADDEERTVAQKAKAAAATNGRTAADAESDGDDSEDDSDASDDAEADALAYRPSRAAFSKPASTGAEGARRAQGKQDGVYRPPRISATAMPTAGPRDAKERRPGRSGIMDEYISTEMSGAPLAEPSIGSNVTEGGRRTKDTKQLAKEAEKRNYEETNLVRLPKESKKDRLKKGGGGRERGGGFGGEEWRGLGESADRIGDLTNRSGRPGALEKSRKRPVQDRPRDSGIGDAFDVKRRRLEKKTRR</sequence>
<dbReference type="Proteomes" id="UP001310594">
    <property type="component" value="Unassembled WGS sequence"/>
</dbReference>
<dbReference type="Pfam" id="PF04000">
    <property type="entry name" value="Sas10_Utp3"/>
    <property type="match status" value="1"/>
</dbReference>
<feature type="compositionally biased region" description="Acidic residues" evidence="1">
    <location>
        <begin position="279"/>
        <end position="298"/>
    </location>
</feature>
<evidence type="ECO:0000313" key="3">
    <source>
        <dbReference type="Proteomes" id="UP001310594"/>
    </source>
</evidence>
<gene>
    <name evidence="2" type="ORF">LTR97_003648</name>
</gene>